<dbReference type="Proteomes" id="UP000095283">
    <property type="component" value="Unplaced"/>
</dbReference>
<proteinExistence type="predicted"/>
<accession>A0A1I7WSS6</accession>
<evidence type="ECO:0000313" key="2">
    <source>
        <dbReference type="WBParaSite" id="Hba_08236"/>
    </source>
</evidence>
<name>A0A1I7WSS6_HETBA</name>
<evidence type="ECO:0000313" key="1">
    <source>
        <dbReference type="Proteomes" id="UP000095283"/>
    </source>
</evidence>
<keyword evidence="1" id="KW-1185">Reference proteome</keyword>
<dbReference type="WBParaSite" id="Hba_08236">
    <property type="protein sequence ID" value="Hba_08236"/>
    <property type="gene ID" value="Hba_08236"/>
</dbReference>
<sequence>MIQDGGRISLYSNEEAWMSVETEMLLDTLTTFGYL</sequence>
<dbReference type="AlphaFoldDB" id="A0A1I7WSS6"/>
<protein>
    <submittedName>
        <fullName evidence="2">Transposase</fullName>
    </submittedName>
</protein>
<reference evidence="2" key="1">
    <citation type="submission" date="2016-11" db="UniProtKB">
        <authorList>
            <consortium name="WormBaseParasite"/>
        </authorList>
    </citation>
    <scope>IDENTIFICATION</scope>
</reference>
<organism evidence="1 2">
    <name type="scientific">Heterorhabditis bacteriophora</name>
    <name type="common">Entomopathogenic nematode worm</name>
    <dbReference type="NCBI Taxonomy" id="37862"/>
    <lineage>
        <taxon>Eukaryota</taxon>
        <taxon>Metazoa</taxon>
        <taxon>Ecdysozoa</taxon>
        <taxon>Nematoda</taxon>
        <taxon>Chromadorea</taxon>
        <taxon>Rhabditida</taxon>
        <taxon>Rhabditina</taxon>
        <taxon>Rhabditomorpha</taxon>
        <taxon>Strongyloidea</taxon>
        <taxon>Heterorhabditidae</taxon>
        <taxon>Heterorhabditis</taxon>
    </lineage>
</organism>